<dbReference type="InterPro" id="IPR002655">
    <property type="entry name" value="Acyl-CoA_oxidase_C"/>
</dbReference>
<proteinExistence type="predicted"/>
<dbReference type="GO" id="GO:0003997">
    <property type="term" value="F:acyl-CoA oxidase activity"/>
    <property type="evidence" value="ECO:0007669"/>
    <property type="project" value="InterPro"/>
</dbReference>
<dbReference type="Gene3D" id="1.20.140.10">
    <property type="entry name" value="Butyryl-CoA Dehydrogenase, subunit A, domain 3"/>
    <property type="match status" value="1"/>
</dbReference>
<evidence type="ECO:0000259" key="1">
    <source>
        <dbReference type="Pfam" id="PF01756"/>
    </source>
</evidence>
<dbReference type="AlphaFoldDB" id="A0A0M3IXH4"/>
<organism evidence="2 3">
    <name type="scientific">Ascaris lumbricoides</name>
    <name type="common">Giant roundworm</name>
    <dbReference type="NCBI Taxonomy" id="6252"/>
    <lineage>
        <taxon>Eukaryota</taxon>
        <taxon>Metazoa</taxon>
        <taxon>Ecdysozoa</taxon>
        <taxon>Nematoda</taxon>
        <taxon>Chromadorea</taxon>
        <taxon>Rhabditida</taxon>
        <taxon>Spirurina</taxon>
        <taxon>Ascaridomorpha</taxon>
        <taxon>Ascaridoidea</taxon>
        <taxon>Ascarididae</taxon>
        <taxon>Ascaris</taxon>
    </lineage>
</organism>
<sequence length="92" mass="10330">MKKASTALGGQKHSSSESIEYLFREGSLKSSINQSSGSNYIVLIDAFEHLARRLIFTVYDRMENLKKCGRTSEEAFNECSVDLCKVGNSIFR</sequence>
<name>A0A0M3IXH4_ASCLU</name>
<accession>A0A0M3IXH4</accession>
<keyword evidence="2" id="KW-1185">Reference proteome</keyword>
<dbReference type="Pfam" id="PF01756">
    <property type="entry name" value="ACOX"/>
    <property type="match status" value="1"/>
</dbReference>
<dbReference type="GO" id="GO:0006635">
    <property type="term" value="P:fatty acid beta-oxidation"/>
    <property type="evidence" value="ECO:0007669"/>
    <property type="project" value="InterPro"/>
</dbReference>
<feature type="domain" description="Acyl-CoA oxidase C-terminal" evidence="1">
    <location>
        <begin position="42"/>
        <end position="86"/>
    </location>
</feature>
<reference evidence="3" key="1">
    <citation type="submission" date="2017-02" db="UniProtKB">
        <authorList>
            <consortium name="WormBaseParasite"/>
        </authorList>
    </citation>
    <scope>IDENTIFICATION</scope>
</reference>
<protein>
    <submittedName>
        <fullName evidence="3">ACOX domain-containing protein</fullName>
    </submittedName>
</protein>
<dbReference type="WBParaSite" id="ALUE_0002345201-mRNA-1">
    <property type="protein sequence ID" value="ALUE_0002345201-mRNA-1"/>
    <property type="gene ID" value="ALUE_0002345201"/>
</dbReference>
<dbReference type="GO" id="GO:0005777">
    <property type="term" value="C:peroxisome"/>
    <property type="evidence" value="ECO:0007669"/>
    <property type="project" value="InterPro"/>
</dbReference>
<dbReference type="InterPro" id="IPR036250">
    <property type="entry name" value="AcylCo_DH-like_C"/>
</dbReference>
<dbReference type="SUPFAM" id="SSF47203">
    <property type="entry name" value="Acyl-CoA dehydrogenase C-terminal domain-like"/>
    <property type="match status" value="1"/>
</dbReference>
<evidence type="ECO:0000313" key="2">
    <source>
        <dbReference type="Proteomes" id="UP000036681"/>
    </source>
</evidence>
<dbReference type="Proteomes" id="UP000036681">
    <property type="component" value="Unplaced"/>
</dbReference>
<evidence type="ECO:0000313" key="3">
    <source>
        <dbReference type="WBParaSite" id="ALUE_0002345201-mRNA-1"/>
    </source>
</evidence>